<comment type="cofactor">
    <cofactor evidence="1 7">
        <name>heme</name>
        <dbReference type="ChEBI" id="CHEBI:30413"/>
    </cofactor>
</comment>
<dbReference type="GO" id="GO:0004497">
    <property type="term" value="F:monooxygenase activity"/>
    <property type="evidence" value="ECO:0007669"/>
    <property type="project" value="UniProtKB-KW"/>
</dbReference>
<evidence type="ECO:0000256" key="8">
    <source>
        <dbReference type="SAM" id="Phobius"/>
    </source>
</evidence>
<keyword evidence="8" id="KW-0472">Membrane</keyword>
<dbReference type="Pfam" id="PF00067">
    <property type="entry name" value="p450"/>
    <property type="match status" value="1"/>
</dbReference>
<organism evidence="9 10">
    <name type="scientific">Lachnellula subtilissima</name>
    <dbReference type="NCBI Taxonomy" id="602034"/>
    <lineage>
        <taxon>Eukaryota</taxon>
        <taxon>Fungi</taxon>
        <taxon>Dikarya</taxon>
        <taxon>Ascomycota</taxon>
        <taxon>Pezizomycotina</taxon>
        <taxon>Leotiomycetes</taxon>
        <taxon>Helotiales</taxon>
        <taxon>Lachnaceae</taxon>
        <taxon>Lachnellula</taxon>
    </lineage>
</organism>
<keyword evidence="8" id="KW-0812">Transmembrane</keyword>
<evidence type="ECO:0000256" key="1">
    <source>
        <dbReference type="ARBA" id="ARBA00001971"/>
    </source>
</evidence>
<gene>
    <name evidence="9" type="primary">sdnE_3</name>
    <name evidence="9" type="ORF">LSUB1_G001534</name>
</gene>
<keyword evidence="4" id="KW-0560">Oxidoreductase</keyword>
<dbReference type="PANTHER" id="PTHR24305">
    <property type="entry name" value="CYTOCHROME P450"/>
    <property type="match status" value="1"/>
</dbReference>
<dbReference type="Gene3D" id="1.10.630.10">
    <property type="entry name" value="Cytochrome P450"/>
    <property type="match status" value="1"/>
</dbReference>
<dbReference type="PRINTS" id="PR00463">
    <property type="entry name" value="EP450I"/>
</dbReference>
<evidence type="ECO:0000256" key="5">
    <source>
        <dbReference type="ARBA" id="ARBA00023004"/>
    </source>
</evidence>
<keyword evidence="5 7" id="KW-0408">Iron</keyword>
<dbReference type="InterPro" id="IPR036396">
    <property type="entry name" value="Cyt_P450_sf"/>
</dbReference>
<keyword evidence="3 7" id="KW-0479">Metal-binding</keyword>
<comment type="similarity">
    <text evidence="2">Belongs to the cytochrome P450 family.</text>
</comment>
<comment type="caution">
    <text evidence="9">The sequence shown here is derived from an EMBL/GenBank/DDBJ whole genome shotgun (WGS) entry which is preliminary data.</text>
</comment>
<dbReference type="EMBL" id="QGMJ01000085">
    <property type="protein sequence ID" value="TVY42774.1"/>
    <property type="molecule type" value="Genomic_DNA"/>
</dbReference>
<sequence length="442" mass="50432">MSFTTLDVQNPKAWTLFITPASFILVLGVYFMSITVYRLRFSPIAKFPGPKIAAISGWYEAYYDIVKRGKYLYEIEKMHAIYGPVVRINPWELNIKDPEFYTELFVAANTRRTEKWASSFAGLGFDDTHIATVSHELHRKRRKPLAPFFTRRSLESVEVKIAEKAVILDKSLQRFRGLDTAVHLEHAFSAFAGDIICQICCDHPSDLLNDPAFATYWIIVKLPEQVLVKLSPAIAHLQMLEMIARSGIDDAKHAKVEAPLSETESTPTLFQFMVSSDMPPAEKTMDRLTQEAMLLFGAGSFTVASTMVTISYHLLANHSARTKLQEEIGNTMSEYPHRIPHRVELEKIPYLTAVVKEGLRIGSVISRRQTRMFPDEDVKYQGWTIPRNTPMGMSAYFMHMDPDIFPEPHKFIPERWLGEYNPLMDRNFVPFAKGSRGCLGEK</sequence>
<evidence type="ECO:0000256" key="7">
    <source>
        <dbReference type="PIRSR" id="PIRSR602401-1"/>
    </source>
</evidence>
<dbReference type="AlphaFoldDB" id="A0A8H8UGA3"/>
<proteinExistence type="inferred from homology"/>
<dbReference type="GO" id="GO:0005506">
    <property type="term" value="F:iron ion binding"/>
    <property type="evidence" value="ECO:0007669"/>
    <property type="project" value="InterPro"/>
</dbReference>
<evidence type="ECO:0000313" key="9">
    <source>
        <dbReference type="EMBL" id="TVY42774.1"/>
    </source>
</evidence>
<feature type="binding site" description="axial binding residue" evidence="7">
    <location>
        <position position="438"/>
    </location>
    <ligand>
        <name>heme</name>
        <dbReference type="ChEBI" id="CHEBI:30413"/>
    </ligand>
    <ligandPart>
        <name>Fe</name>
        <dbReference type="ChEBI" id="CHEBI:18248"/>
    </ligandPart>
</feature>
<evidence type="ECO:0000313" key="10">
    <source>
        <dbReference type="Proteomes" id="UP000462212"/>
    </source>
</evidence>
<name>A0A8H8UGA3_9HELO</name>
<keyword evidence="6 9" id="KW-0503">Monooxygenase</keyword>
<dbReference type="OrthoDB" id="3945418at2759"/>
<reference evidence="9 10" key="1">
    <citation type="submission" date="2018-05" db="EMBL/GenBank/DDBJ databases">
        <title>Genome sequencing and assembly of the regulated plant pathogen Lachnellula willkommii and related sister species for the development of diagnostic species identification markers.</title>
        <authorList>
            <person name="Giroux E."/>
            <person name="Bilodeau G."/>
        </authorList>
    </citation>
    <scope>NUCLEOTIDE SEQUENCE [LARGE SCALE GENOMIC DNA]</scope>
    <source>
        <strain evidence="9 10">CBS 197.66</strain>
    </source>
</reference>
<keyword evidence="8" id="KW-1133">Transmembrane helix</keyword>
<keyword evidence="10" id="KW-1185">Reference proteome</keyword>
<dbReference type="SUPFAM" id="SSF48264">
    <property type="entry name" value="Cytochrome P450"/>
    <property type="match status" value="1"/>
</dbReference>
<dbReference type="CDD" id="cd11062">
    <property type="entry name" value="CYP58-like"/>
    <property type="match status" value="1"/>
</dbReference>
<dbReference type="InterPro" id="IPR002401">
    <property type="entry name" value="Cyt_P450_E_grp-I"/>
</dbReference>
<keyword evidence="7" id="KW-0349">Heme</keyword>
<evidence type="ECO:0000256" key="4">
    <source>
        <dbReference type="ARBA" id="ARBA00023002"/>
    </source>
</evidence>
<dbReference type="GO" id="GO:0016705">
    <property type="term" value="F:oxidoreductase activity, acting on paired donors, with incorporation or reduction of molecular oxygen"/>
    <property type="evidence" value="ECO:0007669"/>
    <property type="project" value="InterPro"/>
</dbReference>
<evidence type="ECO:0000256" key="2">
    <source>
        <dbReference type="ARBA" id="ARBA00010617"/>
    </source>
</evidence>
<protein>
    <submittedName>
        <fullName evidence="9">Cytochrome P450 monooxygenase</fullName>
    </submittedName>
</protein>
<evidence type="ECO:0000256" key="3">
    <source>
        <dbReference type="ARBA" id="ARBA00022723"/>
    </source>
</evidence>
<feature type="transmembrane region" description="Helical" evidence="8">
    <location>
        <begin position="13"/>
        <end position="37"/>
    </location>
</feature>
<dbReference type="PANTHER" id="PTHR24305:SF157">
    <property type="entry name" value="N-ACETYLTRYPTOPHAN 6-HYDROXYLASE IVOC-RELATED"/>
    <property type="match status" value="1"/>
</dbReference>
<dbReference type="InterPro" id="IPR001128">
    <property type="entry name" value="Cyt_P450"/>
</dbReference>
<dbReference type="InterPro" id="IPR050121">
    <property type="entry name" value="Cytochrome_P450_monoxygenase"/>
</dbReference>
<accession>A0A8H8UGA3</accession>
<evidence type="ECO:0000256" key="6">
    <source>
        <dbReference type="ARBA" id="ARBA00023033"/>
    </source>
</evidence>
<feature type="transmembrane region" description="Helical" evidence="8">
    <location>
        <begin position="293"/>
        <end position="315"/>
    </location>
</feature>
<dbReference type="GO" id="GO:0020037">
    <property type="term" value="F:heme binding"/>
    <property type="evidence" value="ECO:0007669"/>
    <property type="project" value="InterPro"/>
</dbReference>
<dbReference type="PRINTS" id="PR00385">
    <property type="entry name" value="P450"/>
</dbReference>
<dbReference type="Proteomes" id="UP000462212">
    <property type="component" value="Unassembled WGS sequence"/>
</dbReference>